<name>A0A9P7QEN1_9HYPO</name>
<reference evidence="1 2" key="1">
    <citation type="journal article" date="2020" name="bioRxiv">
        <title>Whole genome comparisons of ergot fungi reveals the divergence and evolution of species within the genus Claviceps are the result of varying mechanisms driving genome evolution and host range expansion.</title>
        <authorList>
            <person name="Wyka S.A."/>
            <person name="Mondo S.J."/>
            <person name="Liu M."/>
            <person name="Dettman J."/>
            <person name="Nalam V."/>
            <person name="Broders K.D."/>
        </authorList>
    </citation>
    <scope>NUCLEOTIDE SEQUENCE [LARGE SCALE GENOMIC DNA]</scope>
    <source>
        <strain evidence="1 2">Clav52</strain>
    </source>
</reference>
<evidence type="ECO:0000313" key="2">
    <source>
        <dbReference type="Proteomes" id="UP000707071"/>
    </source>
</evidence>
<evidence type="ECO:0000313" key="1">
    <source>
        <dbReference type="EMBL" id="KAG6292484.1"/>
    </source>
</evidence>
<protein>
    <submittedName>
        <fullName evidence="1">Uncharacterized protein</fullName>
    </submittedName>
</protein>
<dbReference type="EMBL" id="SRRH01000273">
    <property type="protein sequence ID" value="KAG6292484.1"/>
    <property type="molecule type" value="Genomic_DNA"/>
</dbReference>
<proteinExistence type="predicted"/>
<dbReference type="Proteomes" id="UP000707071">
    <property type="component" value="Unassembled WGS sequence"/>
</dbReference>
<keyword evidence="2" id="KW-1185">Reference proteome</keyword>
<dbReference type="Gene3D" id="1.20.5.170">
    <property type="match status" value="2"/>
</dbReference>
<gene>
    <name evidence="1" type="ORF">E4U09_003403</name>
</gene>
<sequence>MDTTTSTTTVTGPQPDFTVAAECGRGLSLQLERCKNLPSVHDGALWATTSEKVDRLTEKMDALIKTVANNHDTMQKDMTILKKDVTILKKDVAGLKTDVAGLKTDVAGLKTDVAGLKTDVAGLNVKVTSLDRNSVARAENALATETTTFAPLMGINTGQEIRGPTCLNDVRGMNAAAMSSCLQELGIIPKPTNTEKRSQLLRAYGVQFLRET</sequence>
<organism evidence="1 2">
    <name type="scientific">Claviceps aff. purpurea</name>
    <dbReference type="NCBI Taxonomy" id="1967640"/>
    <lineage>
        <taxon>Eukaryota</taxon>
        <taxon>Fungi</taxon>
        <taxon>Dikarya</taxon>
        <taxon>Ascomycota</taxon>
        <taxon>Pezizomycotina</taxon>
        <taxon>Sordariomycetes</taxon>
        <taxon>Hypocreomycetidae</taxon>
        <taxon>Hypocreales</taxon>
        <taxon>Clavicipitaceae</taxon>
        <taxon>Claviceps</taxon>
    </lineage>
</organism>
<dbReference type="SUPFAM" id="SSF58100">
    <property type="entry name" value="Bacterial hemolysins"/>
    <property type="match status" value="1"/>
</dbReference>
<dbReference type="AlphaFoldDB" id="A0A9P7QEN1"/>
<comment type="caution">
    <text evidence="1">The sequence shown here is derived from an EMBL/GenBank/DDBJ whole genome shotgun (WGS) entry which is preliminary data.</text>
</comment>
<accession>A0A9P7QEN1</accession>